<reference evidence="8" key="3">
    <citation type="submission" date="2025-09" db="UniProtKB">
        <authorList>
            <consortium name="Ensembl"/>
        </authorList>
    </citation>
    <scope>IDENTIFICATION</scope>
</reference>
<protein>
    <recommendedName>
        <fullName evidence="7">Peptidase S1 domain-containing protein</fullName>
    </recommendedName>
</protein>
<keyword evidence="1" id="KW-0645">Protease</keyword>
<dbReference type="InterPro" id="IPR009003">
    <property type="entry name" value="Peptidase_S1_PA"/>
</dbReference>
<dbReference type="GO" id="GO:0006508">
    <property type="term" value="P:proteolysis"/>
    <property type="evidence" value="ECO:0007669"/>
    <property type="project" value="UniProtKB-KW"/>
</dbReference>
<keyword evidence="9" id="KW-1185">Reference proteome</keyword>
<dbReference type="Pfam" id="PF00089">
    <property type="entry name" value="Trypsin"/>
    <property type="match status" value="1"/>
</dbReference>
<keyword evidence="4" id="KW-0720">Serine protease</keyword>
<gene>
    <name evidence="8" type="primary">LOC116316499</name>
</gene>
<evidence type="ECO:0000256" key="1">
    <source>
        <dbReference type="ARBA" id="ARBA00022670"/>
    </source>
</evidence>
<dbReference type="InterPro" id="IPR001254">
    <property type="entry name" value="Trypsin_dom"/>
</dbReference>
<keyword evidence="3" id="KW-0378">Hydrolase</keyword>
<keyword evidence="2" id="KW-0732">Signal</keyword>
<organism evidence="8 9">
    <name type="scientific">Oreochromis aureus</name>
    <name type="common">Israeli tilapia</name>
    <name type="synonym">Chromis aureus</name>
    <dbReference type="NCBI Taxonomy" id="47969"/>
    <lineage>
        <taxon>Eukaryota</taxon>
        <taxon>Metazoa</taxon>
        <taxon>Chordata</taxon>
        <taxon>Craniata</taxon>
        <taxon>Vertebrata</taxon>
        <taxon>Euteleostomi</taxon>
        <taxon>Actinopterygii</taxon>
        <taxon>Neopterygii</taxon>
        <taxon>Teleostei</taxon>
        <taxon>Neoteleostei</taxon>
        <taxon>Acanthomorphata</taxon>
        <taxon>Ovalentaria</taxon>
        <taxon>Cichlomorphae</taxon>
        <taxon>Cichliformes</taxon>
        <taxon>Cichlidae</taxon>
        <taxon>African cichlids</taxon>
        <taxon>Pseudocrenilabrinae</taxon>
        <taxon>Oreochromini</taxon>
        <taxon>Oreochromis</taxon>
    </lineage>
</organism>
<dbReference type="GO" id="GO:0004252">
    <property type="term" value="F:serine-type endopeptidase activity"/>
    <property type="evidence" value="ECO:0007669"/>
    <property type="project" value="InterPro"/>
</dbReference>
<evidence type="ECO:0000259" key="7">
    <source>
        <dbReference type="PROSITE" id="PS50240"/>
    </source>
</evidence>
<dbReference type="PANTHER" id="PTHR24253:SF144">
    <property type="entry name" value="CHYMOTRYPSIN-LIKE PROTEASE CTRL-1-RELATED"/>
    <property type="match status" value="1"/>
</dbReference>
<evidence type="ECO:0000256" key="4">
    <source>
        <dbReference type="ARBA" id="ARBA00022825"/>
    </source>
</evidence>
<evidence type="ECO:0000313" key="9">
    <source>
        <dbReference type="Proteomes" id="UP000472276"/>
    </source>
</evidence>
<reference evidence="9" key="1">
    <citation type="submission" date="2020-03" db="EMBL/GenBank/DDBJ databases">
        <title>Evolution of repeat sequences and sex chromosomes of tilapia species revealed by chromosome-level genomes.</title>
        <authorList>
            <person name="Xu L."/>
            <person name="Tao W."/>
            <person name="Wang D."/>
            <person name="Zhou Q."/>
        </authorList>
    </citation>
    <scope>NUCLEOTIDE SEQUENCE [LARGE SCALE GENOMIC DNA]</scope>
    <source>
        <strain evidence="9">Israel</strain>
    </source>
</reference>
<dbReference type="CDD" id="cd00190">
    <property type="entry name" value="Tryp_SPc"/>
    <property type="match status" value="1"/>
</dbReference>
<keyword evidence="5" id="KW-1015">Disulfide bond</keyword>
<reference evidence="8" key="2">
    <citation type="submission" date="2025-08" db="UniProtKB">
        <authorList>
            <consortium name="Ensembl"/>
        </authorList>
    </citation>
    <scope>IDENTIFICATION</scope>
</reference>
<dbReference type="PRINTS" id="PR00722">
    <property type="entry name" value="CHYMOTRYPSIN"/>
</dbReference>
<dbReference type="Ensembl" id="ENSOABT00000061570.1">
    <property type="protein sequence ID" value="ENSOABP00000073510.1"/>
    <property type="gene ID" value="ENSOABG00000030323.1"/>
</dbReference>
<evidence type="ECO:0000256" key="2">
    <source>
        <dbReference type="ARBA" id="ARBA00022729"/>
    </source>
</evidence>
<keyword evidence="6" id="KW-0325">Glycoprotein</keyword>
<evidence type="ECO:0000256" key="3">
    <source>
        <dbReference type="ARBA" id="ARBA00022801"/>
    </source>
</evidence>
<evidence type="ECO:0000313" key="8">
    <source>
        <dbReference type="Ensembl" id="ENSOABP00000073510.1"/>
    </source>
</evidence>
<dbReference type="Gene3D" id="2.40.10.10">
    <property type="entry name" value="Trypsin-like serine proteases"/>
    <property type="match status" value="1"/>
</dbReference>
<dbReference type="SUPFAM" id="SSF50494">
    <property type="entry name" value="Trypsin-like serine proteases"/>
    <property type="match status" value="1"/>
</dbReference>
<proteinExistence type="predicted"/>
<sequence>SSHFLGCQSQQPACGRAVKNSRIFGGQDATPGSWPWHAIVVNYGPYGYIQCGGSLITNQWVLTAARCLPSSSYNTVVHLGRYNQSGSNPNELTQKVENIVCHPAFSYNWLYDNNICLLKLSAPVIFTDYIQPICLASGNSTFYNGTSSWVIGFGYDDNQQFSNILQEVNVPILGNNECRCYFGDYNYWLSKITENVTCTRPKVGWKGPCKGDQGEPLMVKKGSIWVQSGITSYGYCGGLLVYTRVSQYQKWISDTVTGTPPGFVTFTSPGADSDSNFTCLTSPSTTIPAPFNTTVSTPLNTTVSTPLNTTISTPLNTTVSTPFNTTVPTPLNT</sequence>
<dbReference type="InterPro" id="IPR001314">
    <property type="entry name" value="Peptidase_S1A"/>
</dbReference>
<dbReference type="Proteomes" id="UP000472276">
    <property type="component" value="Unassembled WGS sequence"/>
</dbReference>
<feature type="domain" description="Peptidase S1" evidence="7">
    <location>
        <begin position="23"/>
        <end position="257"/>
    </location>
</feature>
<dbReference type="SMART" id="SM00020">
    <property type="entry name" value="Tryp_SPc"/>
    <property type="match status" value="1"/>
</dbReference>
<name>A0AAZ1Y132_OREAU</name>
<dbReference type="FunFam" id="2.40.10.10:FF:000024">
    <property type="entry name" value="Serine protease 53"/>
    <property type="match status" value="1"/>
</dbReference>
<dbReference type="PANTHER" id="PTHR24253">
    <property type="entry name" value="TRANSMEMBRANE PROTEASE SERINE"/>
    <property type="match status" value="1"/>
</dbReference>
<dbReference type="InterPro" id="IPR043504">
    <property type="entry name" value="Peptidase_S1_PA_chymotrypsin"/>
</dbReference>
<dbReference type="PROSITE" id="PS50240">
    <property type="entry name" value="TRYPSIN_DOM"/>
    <property type="match status" value="1"/>
</dbReference>
<accession>A0AAZ1Y132</accession>
<dbReference type="AlphaFoldDB" id="A0AAZ1Y132"/>
<evidence type="ECO:0000256" key="5">
    <source>
        <dbReference type="ARBA" id="ARBA00023157"/>
    </source>
</evidence>
<evidence type="ECO:0000256" key="6">
    <source>
        <dbReference type="ARBA" id="ARBA00023180"/>
    </source>
</evidence>